<dbReference type="RefSeq" id="WP_405311584.1">
    <property type="nucleotide sequence ID" value="NZ_CP088155.1"/>
</dbReference>
<dbReference type="PANTHER" id="PTHR47618:SF1">
    <property type="entry name" value="BIFUNCTIONAL OLIGORIBONUCLEASE AND PAP PHOSPHATASE NRNA"/>
    <property type="match status" value="1"/>
</dbReference>
<feature type="domain" description="DHHA1" evidence="2">
    <location>
        <begin position="247"/>
        <end position="321"/>
    </location>
</feature>
<dbReference type="InterPro" id="IPR051319">
    <property type="entry name" value="Oligoribo/pAp-PDE_c-di-AMP_PDE"/>
</dbReference>
<dbReference type="Proteomes" id="UP001622612">
    <property type="component" value="Chromosome"/>
</dbReference>
<gene>
    <name evidence="3" type="ORF">LQ356_03525</name>
</gene>
<dbReference type="Gene3D" id="3.90.1640.10">
    <property type="entry name" value="inorganic pyrophosphatase (n-terminal core)"/>
    <property type="match status" value="1"/>
</dbReference>
<sequence>MAKNDWKIAKEAIEEFNNIFIFHHIRPDGDCLGSQFGLRELIKLNYPEKNVFVFGDQGILFPFLKWDFDKFDEVDKKYFKNSLGIVVDANESNRIQYANYILDKNFTKMLRIDHHPNDPDIKYDYTWEDHTFAASAEQIGYIAMNAKWKINQKAAKYIYLGINTDSGRFQFDSVAKRTFDVMSYLHNAKDFKVWDINLPLSYKDERKVKFSAYVLLNYKKQGKVLYFHVTKKIQRKFKLSSDEANDVGVLSNIGDCRVWVFFIDLPDGNIRARVRSNSVWINKVCEKYKPGGGHEMAAGAMVHNKKEMKQLINDLESEIKKYESNNN</sequence>
<protein>
    <submittedName>
        <fullName evidence="3">Bifunctional oligoribonuclease/PAP phosphatase NrnA</fullName>
    </submittedName>
</protein>
<evidence type="ECO:0000313" key="3">
    <source>
        <dbReference type="EMBL" id="WYM97244.1"/>
    </source>
</evidence>
<evidence type="ECO:0000259" key="2">
    <source>
        <dbReference type="Pfam" id="PF02272"/>
    </source>
</evidence>
<evidence type="ECO:0000259" key="1">
    <source>
        <dbReference type="Pfam" id="PF01368"/>
    </source>
</evidence>
<reference evidence="3" key="1">
    <citation type="submission" date="2021-11" db="EMBL/GenBank/DDBJ databases">
        <title>The first genome sequence of unculturable Mycoplasma faucium obtained by de novo assembly of metagenomic reads.</title>
        <authorList>
            <person name="Sabat A.J."/>
            <person name="Bathoorn E."/>
            <person name="Akkerboom V."/>
            <person name="Friedrich A.W."/>
        </authorList>
    </citation>
    <scope>NUCLEOTIDE SEQUENCE [LARGE SCALE GENOMIC DNA]</scope>
    <source>
        <strain evidence="3">UMCG-MFM1</strain>
    </source>
</reference>
<dbReference type="Pfam" id="PF02272">
    <property type="entry name" value="DHHA1"/>
    <property type="match status" value="1"/>
</dbReference>
<keyword evidence="4" id="KW-1185">Reference proteome</keyword>
<dbReference type="EMBL" id="CP088155">
    <property type="protein sequence ID" value="WYM97244.1"/>
    <property type="molecule type" value="Genomic_DNA"/>
</dbReference>
<evidence type="ECO:0000313" key="4">
    <source>
        <dbReference type="Proteomes" id="UP001622612"/>
    </source>
</evidence>
<dbReference type="SUPFAM" id="SSF64182">
    <property type="entry name" value="DHH phosphoesterases"/>
    <property type="match status" value="1"/>
</dbReference>
<dbReference type="Gene3D" id="3.10.310.30">
    <property type="match status" value="1"/>
</dbReference>
<dbReference type="Pfam" id="PF01368">
    <property type="entry name" value="DHH"/>
    <property type="match status" value="1"/>
</dbReference>
<accession>A0ABZ2TLR3</accession>
<dbReference type="InterPro" id="IPR001667">
    <property type="entry name" value="DDH_dom"/>
</dbReference>
<dbReference type="InterPro" id="IPR038763">
    <property type="entry name" value="DHH_sf"/>
</dbReference>
<organism evidence="3 4">
    <name type="scientific">Metamycoplasma faucium</name>
    <dbReference type="NCBI Taxonomy" id="56142"/>
    <lineage>
        <taxon>Bacteria</taxon>
        <taxon>Bacillati</taxon>
        <taxon>Mycoplasmatota</taxon>
        <taxon>Mycoplasmoidales</taxon>
        <taxon>Metamycoplasmataceae</taxon>
        <taxon>Metamycoplasma</taxon>
    </lineage>
</organism>
<dbReference type="InterPro" id="IPR003156">
    <property type="entry name" value="DHHA1_dom"/>
</dbReference>
<dbReference type="PANTHER" id="PTHR47618">
    <property type="entry name" value="BIFUNCTIONAL OLIGORIBONUCLEASE AND PAP PHOSPHATASE NRNA"/>
    <property type="match status" value="1"/>
</dbReference>
<feature type="domain" description="DDH" evidence="1">
    <location>
        <begin position="18"/>
        <end position="162"/>
    </location>
</feature>
<proteinExistence type="predicted"/>
<name>A0ABZ2TLR3_9BACT</name>